<comment type="caution">
    <text evidence="1">The sequence shown here is derived from an EMBL/GenBank/DDBJ whole genome shotgun (WGS) entry which is preliminary data.</text>
</comment>
<proteinExistence type="predicted"/>
<evidence type="ECO:0008006" key="3">
    <source>
        <dbReference type="Google" id="ProtNLM"/>
    </source>
</evidence>
<reference evidence="1 2" key="1">
    <citation type="submission" date="2016-07" db="EMBL/GenBank/DDBJ databases">
        <title>Genome analysis of Flavihumibacter stibioxidans YS-17.</title>
        <authorList>
            <person name="Shi K."/>
            <person name="Han Y."/>
            <person name="Wang G."/>
        </authorList>
    </citation>
    <scope>NUCLEOTIDE SEQUENCE [LARGE SCALE GENOMIC DNA]</scope>
    <source>
        <strain evidence="1 2">YS-17</strain>
    </source>
</reference>
<organism evidence="1 2">
    <name type="scientific">Flavihumibacter stibioxidans</name>
    <dbReference type="NCBI Taxonomy" id="1834163"/>
    <lineage>
        <taxon>Bacteria</taxon>
        <taxon>Pseudomonadati</taxon>
        <taxon>Bacteroidota</taxon>
        <taxon>Chitinophagia</taxon>
        <taxon>Chitinophagales</taxon>
        <taxon>Chitinophagaceae</taxon>
        <taxon>Flavihumibacter</taxon>
    </lineage>
</organism>
<evidence type="ECO:0000313" key="2">
    <source>
        <dbReference type="Proteomes" id="UP000765802"/>
    </source>
</evidence>
<accession>A0ABR7M5Q6</accession>
<gene>
    <name evidence="1" type="ORF">BC349_03700</name>
</gene>
<dbReference type="RefSeq" id="WP_187255387.1">
    <property type="nucleotide sequence ID" value="NZ_JBHULF010000006.1"/>
</dbReference>
<name>A0ABR7M5Q6_9BACT</name>
<dbReference type="Proteomes" id="UP000765802">
    <property type="component" value="Unassembled WGS sequence"/>
</dbReference>
<keyword evidence="2" id="KW-1185">Reference proteome</keyword>
<sequence>MQLNEIRLSDELLQALYTSSLVLPDNTRVKQPVMQPLAEHPAPLQEPAPALRQTPVAEQPEVRQGAGPIQYLGKNNRNFVILVHYPDQLHLPDDAFEFLSNVLKACQLNAADVAIVNQASQSARLPDIQAQLSPTFLICFGKEAKPEDLPDINQLVPGNLQNLKYMLAPELDVLKQNSEAIKPLKKQLWEGLKQMLQIQ</sequence>
<dbReference type="EMBL" id="MBUA01000001">
    <property type="protein sequence ID" value="MBC6490060.1"/>
    <property type="molecule type" value="Genomic_DNA"/>
</dbReference>
<evidence type="ECO:0000313" key="1">
    <source>
        <dbReference type="EMBL" id="MBC6490060.1"/>
    </source>
</evidence>
<protein>
    <recommendedName>
        <fullName evidence="3">DNA polymerase III subunit psi</fullName>
    </recommendedName>
</protein>